<evidence type="ECO:0000313" key="3">
    <source>
        <dbReference type="Proteomes" id="UP000316416"/>
    </source>
</evidence>
<dbReference type="PANTHER" id="PTHR13016:SF0">
    <property type="entry name" value="AMME SYNDROME CANDIDATE GENE 1 PROTEIN"/>
    <property type="match status" value="1"/>
</dbReference>
<protein>
    <submittedName>
        <fullName evidence="2">AmmeMemoRadiSam system protein A</fullName>
    </submittedName>
</protein>
<dbReference type="PANTHER" id="PTHR13016">
    <property type="entry name" value="AMMECR1 HOMOLOG"/>
    <property type="match status" value="1"/>
</dbReference>
<dbReference type="InterPro" id="IPR027485">
    <property type="entry name" value="AMMECR1_N"/>
</dbReference>
<proteinExistence type="predicted"/>
<dbReference type="InterPro" id="IPR036071">
    <property type="entry name" value="AMMECR1_dom_sf"/>
</dbReference>
<dbReference type="Gene3D" id="3.30.1490.150">
    <property type="entry name" value="Hypothetical protein ph0010, domain 2"/>
    <property type="match status" value="1"/>
</dbReference>
<sequence length="194" mass="21824">MPVSPSVNITQAEKRLLLKLARDTLVNAFSSHQLTASPRSDLTASIFDLTLGSFVTLTIHGELKGCMGCIESDRPLRQSIPDLATSSAFYDRRFSPLTEEQLERVTIEVSLLSPLLQLDVNSQIELEHYLNNDRLGVVLSEGGHRSVFLPQVWEQLSDPKEFIDALKNKAGWPSDYWSSHLIIEVFNVLHFNEC</sequence>
<accession>A0ABX6V2Q8</accession>
<feature type="domain" description="AMMECR1" evidence="1">
    <location>
        <begin position="12"/>
        <end position="194"/>
    </location>
</feature>
<dbReference type="InterPro" id="IPR027623">
    <property type="entry name" value="AmmeMemoSam_A"/>
</dbReference>
<name>A0ABX6V2Q8_9GAMM</name>
<dbReference type="InterPro" id="IPR002733">
    <property type="entry name" value="AMMECR1_domain"/>
</dbReference>
<dbReference type="Gene3D" id="3.30.700.20">
    <property type="entry name" value="Hypothetical protein ph0010, domain 1"/>
    <property type="match status" value="1"/>
</dbReference>
<evidence type="ECO:0000259" key="1">
    <source>
        <dbReference type="PROSITE" id="PS51112"/>
    </source>
</evidence>
<evidence type="ECO:0000313" key="2">
    <source>
        <dbReference type="EMBL" id="QPG56867.1"/>
    </source>
</evidence>
<dbReference type="EMBL" id="CP045503">
    <property type="protein sequence ID" value="QPG56867.1"/>
    <property type="molecule type" value="Genomic_DNA"/>
</dbReference>
<reference evidence="2" key="1">
    <citation type="submission" date="2021-07" db="EMBL/GenBank/DDBJ databases">
        <title>Shewanella sp. YLB-07 whole genome sequence.</title>
        <authorList>
            <person name="Yu L."/>
        </authorList>
    </citation>
    <scope>NUCLEOTIDE SEQUENCE</scope>
    <source>
        <strain evidence="2">YLB-08</strain>
    </source>
</reference>
<gene>
    <name evidence="2" type="primary">amrA</name>
    <name evidence="2" type="ORF">FM038_005040</name>
</gene>
<dbReference type="Pfam" id="PF01871">
    <property type="entry name" value="AMMECR1"/>
    <property type="match status" value="1"/>
</dbReference>
<organism evidence="2 3">
    <name type="scientific">Shewanella eurypsychrophilus</name>
    <dbReference type="NCBI Taxonomy" id="2593656"/>
    <lineage>
        <taxon>Bacteria</taxon>
        <taxon>Pseudomonadati</taxon>
        <taxon>Pseudomonadota</taxon>
        <taxon>Gammaproteobacteria</taxon>
        <taxon>Alteromonadales</taxon>
        <taxon>Shewanellaceae</taxon>
        <taxon>Shewanella</taxon>
    </lineage>
</organism>
<dbReference type="PROSITE" id="PS51112">
    <property type="entry name" value="AMMECR1"/>
    <property type="match status" value="1"/>
</dbReference>
<dbReference type="NCBIfam" id="TIGR04335">
    <property type="entry name" value="AmmeMemoSam_A"/>
    <property type="match status" value="1"/>
</dbReference>
<dbReference type="SUPFAM" id="SSF143447">
    <property type="entry name" value="AMMECR1-like"/>
    <property type="match status" value="1"/>
</dbReference>
<dbReference type="RefSeq" id="WP_142872241.1">
    <property type="nucleotide sequence ID" value="NZ_CP045503.2"/>
</dbReference>
<keyword evidence="3" id="KW-1185">Reference proteome</keyword>
<dbReference type="Proteomes" id="UP000316416">
    <property type="component" value="Chromosome"/>
</dbReference>
<dbReference type="InterPro" id="IPR023473">
    <property type="entry name" value="AMMECR1"/>
</dbReference>